<evidence type="ECO:0000256" key="2">
    <source>
        <dbReference type="ARBA" id="ARBA00022645"/>
    </source>
</evidence>
<dbReference type="Pfam" id="PF17676">
    <property type="entry name" value="Peptidase_S66C"/>
    <property type="match status" value="1"/>
</dbReference>
<proteinExistence type="inferred from homology"/>
<dbReference type="SUPFAM" id="SSF141986">
    <property type="entry name" value="LD-carboxypeptidase A C-terminal domain-like"/>
    <property type="match status" value="1"/>
</dbReference>
<feature type="domain" description="LD-carboxypeptidase C-terminal" evidence="7">
    <location>
        <begin position="169"/>
        <end position="279"/>
    </location>
</feature>
<dbReference type="InterPro" id="IPR003507">
    <property type="entry name" value="S66_fam"/>
</dbReference>
<dbReference type="PANTHER" id="PTHR30237">
    <property type="entry name" value="MURAMOYLTETRAPEPTIDE CARBOXYPEPTIDASE"/>
    <property type="match status" value="1"/>
</dbReference>
<dbReference type="PANTHER" id="PTHR30237:SF2">
    <property type="entry name" value="MUREIN TETRAPEPTIDE CARBOXYPEPTIDASE"/>
    <property type="match status" value="1"/>
</dbReference>
<dbReference type="InterPro" id="IPR027478">
    <property type="entry name" value="LdcA_N"/>
</dbReference>
<accession>A0ABS7KYN8</accession>
<evidence type="ECO:0000313" key="8">
    <source>
        <dbReference type="EMBL" id="MBY0755642.1"/>
    </source>
</evidence>
<dbReference type="EMBL" id="JAIKTU010000006">
    <property type="protein sequence ID" value="MBY0755642.1"/>
    <property type="molecule type" value="Genomic_DNA"/>
</dbReference>
<comment type="caution">
    <text evidence="8">The sequence shown here is derived from an EMBL/GenBank/DDBJ whole genome shotgun (WGS) entry which is preliminary data.</text>
</comment>
<dbReference type="SUPFAM" id="SSF52317">
    <property type="entry name" value="Class I glutamine amidotransferase-like"/>
    <property type="match status" value="1"/>
</dbReference>
<feature type="domain" description="LD-carboxypeptidase N-terminal" evidence="6">
    <location>
        <begin position="9"/>
        <end position="126"/>
    </location>
</feature>
<keyword evidence="5" id="KW-0720">Serine protease</keyword>
<keyword evidence="3" id="KW-0645">Protease</keyword>
<evidence type="ECO:0000256" key="4">
    <source>
        <dbReference type="ARBA" id="ARBA00022801"/>
    </source>
</evidence>
<dbReference type="Gene3D" id="3.50.30.60">
    <property type="entry name" value="LD-carboxypeptidase A C-terminal domain-like"/>
    <property type="match status" value="1"/>
</dbReference>
<evidence type="ECO:0000256" key="5">
    <source>
        <dbReference type="ARBA" id="ARBA00022825"/>
    </source>
</evidence>
<dbReference type="InterPro" id="IPR029062">
    <property type="entry name" value="Class_I_gatase-like"/>
</dbReference>
<dbReference type="PIRSF" id="PIRSF028757">
    <property type="entry name" value="LD-carboxypeptidase"/>
    <property type="match status" value="1"/>
</dbReference>
<keyword evidence="9" id="KW-1185">Reference proteome</keyword>
<gene>
    <name evidence="8" type="ORF">K5V21_09230</name>
</gene>
<dbReference type="InterPro" id="IPR027461">
    <property type="entry name" value="Carboxypeptidase_A_C_sf"/>
</dbReference>
<dbReference type="InterPro" id="IPR040921">
    <property type="entry name" value="Peptidase_S66C"/>
</dbReference>
<evidence type="ECO:0000256" key="1">
    <source>
        <dbReference type="ARBA" id="ARBA00010233"/>
    </source>
</evidence>
<evidence type="ECO:0000259" key="7">
    <source>
        <dbReference type="Pfam" id="PF17676"/>
    </source>
</evidence>
<evidence type="ECO:0000259" key="6">
    <source>
        <dbReference type="Pfam" id="PF02016"/>
    </source>
</evidence>
<dbReference type="RefSeq" id="WP_221861017.1">
    <property type="nucleotide sequence ID" value="NZ_JAIKTU010000006.1"/>
</dbReference>
<dbReference type="Proteomes" id="UP001299068">
    <property type="component" value="Unassembled WGS sequence"/>
</dbReference>
<comment type="similarity">
    <text evidence="1">Belongs to the peptidase S66 family.</text>
</comment>
<dbReference type="Pfam" id="PF02016">
    <property type="entry name" value="Peptidase_S66"/>
    <property type="match status" value="1"/>
</dbReference>
<keyword evidence="4" id="KW-0378">Hydrolase</keyword>
<protein>
    <submittedName>
        <fullName evidence="8">LD-carboxypeptidase</fullName>
    </submittedName>
</protein>
<evidence type="ECO:0000256" key="3">
    <source>
        <dbReference type="ARBA" id="ARBA00022670"/>
    </source>
</evidence>
<keyword evidence="2" id="KW-0121">Carboxypeptidase</keyword>
<dbReference type="InterPro" id="IPR040449">
    <property type="entry name" value="Peptidase_S66_N"/>
</dbReference>
<reference evidence="8 9" key="1">
    <citation type="journal article" date="2021" name="Cell Host Microbe">
        <title>in vivo commensal control of Clostridioides difficile virulence.</title>
        <authorList>
            <person name="Girinathan B.P."/>
            <person name="Dibenedetto N."/>
            <person name="Worley J.N."/>
            <person name="Peltier J."/>
            <person name="Arrieta-Ortiz M.L."/>
            <person name="Rupa Christinal Immanuel S."/>
            <person name="Lavin R."/>
            <person name="Delaney M.L."/>
            <person name="Cummins C."/>
            <person name="Hoffmann M."/>
            <person name="Luo Y."/>
            <person name="Gonzalez-Escalona N."/>
            <person name="Allard M."/>
            <person name="Onderdonk A.B."/>
            <person name="Gerber G.K."/>
            <person name="Sonenshein A.L."/>
            <person name="Baliga N."/>
            <person name="Dupuy B."/>
            <person name="Bry L."/>
        </authorList>
    </citation>
    <scope>NUCLEOTIDE SEQUENCE [LARGE SCALE GENOMIC DNA]</scope>
    <source>
        <strain evidence="8 9">DSM 599</strain>
    </source>
</reference>
<name>A0ABS7KYN8_CLOSR</name>
<organism evidence="8 9">
    <name type="scientific">Clostridium sardiniense</name>
    <name type="common">Clostridium absonum</name>
    <dbReference type="NCBI Taxonomy" id="29369"/>
    <lineage>
        <taxon>Bacteria</taxon>
        <taxon>Bacillati</taxon>
        <taxon>Bacillota</taxon>
        <taxon>Clostridia</taxon>
        <taxon>Eubacteriales</taxon>
        <taxon>Clostridiaceae</taxon>
        <taxon>Clostridium</taxon>
    </lineage>
</organism>
<evidence type="ECO:0000313" key="9">
    <source>
        <dbReference type="Proteomes" id="UP001299068"/>
    </source>
</evidence>
<dbReference type="Gene3D" id="3.40.50.10740">
    <property type="entry name" value="Class I glutamine amidotransferase-like"/>
    <property type="match status" value="1"/>
</dbReference>
<sequence length="285" mass="32461">MIFNSKTKIYLIACSNQLPISYKANLNKIVYLLKKFNLNVVVSKNIFRNSEFLSNGKTRGAELNTVFKDKSITHIFDVSGGDLCNEILPYIDFDIIKESTAIYFGYSDLSVLLNAIYKKSDKHSFYYNIKTILSPQGLENFYNTFLNKNSKFSLFSSWNYEWLLGDSMTGIILGGNVRCTLKLAGTEYIPSFKNNILFLESNGGDINKIRSFLAQYNMLEVLENISGLIIGEFTEITLKGQYNDLEKLCIDICTKHDIPLIKTNEIGHNIESKGIVIGKYYDIKK</sequence>